<keyword evidence="7" id="KW-1185">Reference proteome</keyword>
<evidence type="ECO:0000259" key="4">
    <source>
        <dbReference type="Pfam" id="PF01551"/>
    </source>
</evidence>
<evidence type="ECO:0000313" key="7">
    <source>
        <dbReference type="Proteomes" id="UP001652397"/>
    </source>
</evidence>
<reference evidence="6 7" key="1">
    <citation type="journal article" date="2021" name="ISME Commun">
        <title>Automated analysis of genomic sequences facilitates high-throughput and comprehensive description of bacteria.</title>
        <authorList>
            <person name="Hitch T.C.A."/>
        </authorList>
    </citation>
    <scope>NUCLEOTIDE SEQUENCE [LARGE SCALE GENOMIC DNA]</scope>
    <source>
        <strain evidence="6 7">Sanger_34</strain>
    </source>
</reference>
<evidence type="ECO:0000259" key="5">
    <source>
        <dbReference type="Pfam" id="PF24568"/>
    </source>
</evidence>
<dbReference type="Gene3D" id="6.10.250.3150">
    <property type="match status" value="1"/>
</dbReference>
<dbReference type="EMBL" id="JAOQJE010000003">
    <property type="protein sequence ID" value="MCU6788468.1"/>
    <property type="molecule type" value="Genomic_DNA"/>
</dbReference>
<dbReference type="Proteomes" id="UP001652397">
    <property type="component" value="Unassembled WGS sequence"/>
</dbReference>
<dbReference type="PANTHER" id="PTHR21666">
    <property type="entry name" value="PEPTIDASE-RELATED"/>
    <property type="match status" value="1"/>
</dbReference>
<feature type="domain" description="Peptidoglycan hydrolase PcsB coiled-coil" evidence="5">
    <location>
        <begin position="112"/>
        <end position="183"/>
    </location>
</feature>
<dbReference type="Pfam" id="PF01551">
    <property type="entry name" value="Peptidase_M23"/>
    <property type="match status" value="1"/>
</dbReference>
<dbReference type="InterPro" id="IPR057309">
    <property type="entry name" value="PcsB_CC"/>
</dbReference>
<dbReference type="InterPro" id="IPR050570">
    <property type="entry name" value="Cell_wall_metabolism_enzyme"/>
</dbReference>
<dbReference type="Gene3D" id="2.70.70.10">
    <property type="entry name" value="Glucose Permease (Domain IIA)"/>
    <property type="match status" value="1"/>
</dbReference>
<evidence type="ECO:0000256" key="1">
    <source>
        <dbReference type="ARBA" id="ARBA00022729"/>
    </source>
</evidence>
<dbReference type="InterPro" id="IPR016047">
    <property type="entry name" value="M23ase_b-sheet_dom"/>
</dbReference>
<feature type="signal peptide" evidence="3">
    <location>
        <begin position="1"/>
        <end position="34"/>
    </location>
</feature>
<organism evidence="6 7">
    <name type="scientific">Agathobaculum ammoniilyticum</name>
    <dbReference type="NCBI Taxonomy" id="2981778"/>
    <lineage>
        <taxon>Bacteria</taxon>
        <taxon>Bacillati</taxon>
        <taxon>Bacillota</taxon>
        <taxon>Clostridia</taxon>
        <taxon>Eubacteriales</taxon>
        <taxon>Butyricicoccaceae</taxon>
        <taxon>Agathobaculum</taxon>
    </lineage>
</organism>
<evidence type="ECO:0000313" key="6">
    <source>
        <dbReference type="EMBL" id="MCU6788468.1"/>
    </source>
</evidence>
<feature type="coiled-coil region" evidence="2">
    <location>
        <begin position="166"/>
        <end position="253"/>
    </location>
</feature>
<dbReference type="RefSeq" id="WP_054326107.1">
    <property type="nucleotide sequence ID" value="NZ_JAOQJE010000003.1"/>
</dbReference>
<name>A0ABT2U1I7_9FIRM</name>
<feature type="coiled-coil region" evidence="2">
    <location>
        <begin position="33"/>
        <end position="123"/>
    </location>
</feature>
<feature type="domain" description="M23ase beta-sheet core" evidence="4">
    <location>
        <begin position="294"/>
        <end position="388"/>
    </location>
</feature>
<feature type="chain" id="PRO_5047254710" evidence="3">
    <location>
        <begin position="35"/>
        <end position="392"/>
    </location>
</feature>
<comment type="caution">
    <text evidence="6">The sequence shown here is derived from an EMBL/GenBank/DDBJ whole genome shotgun (WGS) entry which is preliminary data.</text>
</comment>
<dbReference type="InterPro" id="IPR011055">
    <property type="entry name" value="Dup_hybrid_motif"/>
</dbReference>
<proteinExistence type="predicted"/>
<evidence type="ECO:0000256" key="3">
    <source>
        <dbReference type="SAM" id="SignalP"/>
    </source>
</evidence>
<keyword evidence="2" id="KW-0175">Coiled coil</keyword>
<keyword evidence="1 3" id="KW-0732">Signal</keyword>
<dbReference type="PANTHER" id="PTHR21666:SF270">
    <property type="entry name" value="MUREIN HYDROLASE ACTIVATOR ENVC"/>
    <property type="match status" value="1"/>
</dbReference>
<dbReference type="SUPFAM" id="SSF51261">
    <property type="entry name" value="Duplicated hybrid motif"/>
    <property type="match status" value="1"/>
</dbReference>
<dbReference type="Pfam" id="PF24568">
    <property type="entry name" value="CC_PcsB"/>
    <property type="match status" value="1"/>
</dbReference>
<gene>
    <name evidence="6" type="ORF">OCV66_05110</name>
</gene>
<protein>
    <submittedName>
        <fullName evidence="6">Peptidoglycan DD-metalloendopeptidase family protein</fullName>
    </submittedName>
</protein>
<evidence type="ECO:0000256" key="2">
    <source>
        <dbReference type="SAM" id="Coils"/>
    </source>
</evidence>
<dbReference type="CDD" id="cd12797">
    <property type="entry name" value="M23_peptidase"/>
    <property type="match status" value="1"/>
</dbReference>
<sequence>MMKKRTVRIISCVIAGILVVAMLVSMLASSLTFAAAAEDADSLRDKLSTLEDEKAAVKERIAELTREANDVQATRDALQSEIDLTKEEITTVEAYIDRLQEQIDVKTSELEVAEDALSEKEAQFAKSVRTTYELGDTSYLEVLLNSSSFSDMLTRIEMITDVMDYNKKVVAEYTAAKEDIEQKRDDLQNTQDSQKEYQKNLSYKVDELAASEAEQAALQESLEAYKAESEEEYDRIASEMQDVSNQIAELSRQSAANGSVPMGDGTLIWPTPSCTTTNSAYGYRVHPIYGTVKFHAGEDIPAGYGAQILAAASGTVVTAGWVSGYGNYTVIDHGGGLMTAYGHQSSFAVSVGDVVTQGQVIGYVGSTGNSTGPHLHFEVYVNGSTVDPKSYF</sequence>
<accession>A0ABT2U1I7</accession>